<organism evidence="1 2">
    <name type="scientific">Bradyrhizobium retamae</name>
    <dbReference type="NCBI Taxonomy" id="1300035"/>
    <lineage>
        <taxon>Bacteria</taxon>
        <taxon>Pseudomonadati</taxon>
        <taxon>Pseudomonadota</taxon>
        <taxon>Alphaproteobacteria</taxon>
        <taxon>Hyphomicrobiales</taxon>
        <taxon>Nitrobacteraceae</taxon>
        <taxon>Bradyrhizobium</taxon>
    </lineage>
</organism>
<gene>
    <name evidence="1" type="ORF">CQ13_06475</name>
</gene>
<accession>A0A0R3MPR5</accession>
<dbReference type="EMBL" id="LLYA01000170">
    <property type="protein sequence ID" value="KRR21692.1"/>
    <property type="molecule type" value="Genomic_DNA"/>
</dbReference>
<sequence>MPQFVLNDVPAPRSYDALSDFAKGYVEAMFFTNGDIGEENDEHRLNRLGVARLTRAAIADLAKDCAAFWQANEAHLTAAMELEPGSEGFRYGRNELNDERLGNLFWFARQGHGVGFTDDGHAACLEALQNAARAFGEAYCETWRGWIYHR</sequence>
<protein>
    <submittedName>
        <fullName evidence="1">Uncharacterized protein</fullName>
    </submittedName>
</protein>
<dbReference type="RefSeq" id="WP_057845592.1">
    <property type="nucleotide sequence ID" value="NZ_LLYA01000170.1"/>
</dbReference>
<dbReference type="AlphaFoldDB" id="A0A0R3MPR5"/>
<dbReference type="Proteomes" id="UP000052023">
    <property type="component" value="Unassembled WGS sequence"/>
</dbReference>
<dbReference type="OrthoDB" id="5198117at2"/>
<reference evidence="1 2" key="1">
    <citation type="submission" date="2014-03" db="EMBL/GenBank/DDBJ databases">
        <title>Bradyrhizobium valentinum sp. nov., isolated from effective nodules of Lupinus mariae-josephae, a lupine endemic of basic-lime soils in Eastern Spain.</title>
        <authorList>
            <person name="Duran D."/>
            <person name="Rey L."/>
            <person name="Navarro A."/>
            <person name="Busquets A."/>
            <person name="Imperial J."/>
            <person name="Ruiz-Argueso T."/>
        </authorList>
    </citation>
    <scope>NUCLEOTIDE SEQUENCE [LARGE SCALE GENOMIC DNA]</scope>
    <source>
        <strain evidence="1 2">Ro19</strain>
    </source>
</reference>
<name>A0A0R3MPR5_9BRAD</name>
<evidence type="ECO:0000313" key="1">
    <source>
        <dbReference type="EMBL" id="KRR21692.1"/>
    </source>
</evidence>
<proteinExistence type="predicted"/>
<comment type="caution">
    <text evidence="1">The sequence shown here is derived from an EMBL/GenBank/DDBJ whole genome shotgun (WGS) entry which is preliminary data.</text>
</comment>
<evidence type="ECO:0000313" key="2">
    <source>
        <dbReference type="Proteomes" id="UP000052023"/>
    </source>
</evidence>
<keyword evidence="2" id="KW-1185">Reference proteome</keyword>